<dbReference type="AlphaFoldDB" id="A0A4R3YPG6"/>
<dbReference type="RefSeq" id="WP_132143408.1">
    <property type="nucleotide sequence ID" value="NZ_SMCS01000003.1"/>
</dbReference>
<evidence type="ECO:0000313" key="2">
    <source>
        <dbReference type="Proteomes" id="UP000295645"/>
    </source>
</evidence>
<proteinExistence type="predicted"/>
<dbReference type="Proteomes" id="UP000295645">
    <property type="component" value="Unassembled WGS sequence"/>
</dbReference>
<name>A0A4R3YPG6_9GAMM</name>
<dbReference type="OrthoDB" id="5292474at2"/>
<dbReference type="Pfam" id="PF11227">
    <property type="entry name" value="DUF3025"/>
    <property type="match status" value="1"/>
</dbReference>
<keyword evidence="2" id="KW-1185">Reference proteome</keyword>
<gene>
    <name evidence="1" type="ORF">EC912_103270</name>
</gene>
<sequence length="269" mass="29980">MRYVAPTREALDRRVLGVPPLSEWRSWHALLANASWPDIATLNALPGRDAAQRFATQDAALLADGLHYEERIASDGLIATREANWHDLLNALIWLRYGAVKCALNERQVAEIAVMGRKERSRPQCALTHFDEAGILVTLRDPAMLAAWNAHDWHALFWTHREAWLKGDARAEVFGHALLEHALTPGKLLVGKALVVMGDDMAVAWDICARAIGEGRALCDPQELRALPVSGIPGWHPETGNERFYREGACFQPLRAGREYPAPLHVFPL</sequence>
<protein>
    <submittedName>
        <fullName evidence="1">DUF3025 family protein</fullName>
    </submittedName>
</protein>
<organism evidence="1 2">
    <name type="scientific">Luteibacter rhizovicinus</name>
    <dbReference type="NCBI Taxonomy" id="242606"/>
    <lineage>
        <taxon>Bacteria</taxon>
        <taxon>Pseudomonadati</taxon>
        <taxon>Pseudomonadota</taxon>
        <taxon>Gammaproteobacteria</taxon>
        <taxon>Lysobacterales</taxon>
        <taxon>Rhodanobacteraceae</taxon>
        <taxon>Luteibacter</taxon>
    </lineage>
</organism>
<evidence type="ECO:0000313" key="1">
    <source>
        <dbReference type="EMBL" id="TCV94785.1"/>
    </source>
</evidence>
<comment type="caution">
    <text evidence="1">The sequence shown here is derived from an EMBL/GenBank/DDBJ whole genome shotgun (WGS) entry which is preliminary data.</text>
</comment>
<accession>A0A4R3YPG6</accession>
<dbReference type="EMBL" id="SMCS01000003">
    <property type="protein sequence ID" value="TCV94785.1"/>
    <property type="molecule type" value="Genomic_DNA"/>
</dbReference>
<dbReference type="InterPro" id="IPR021390">
    <property type="entry name" value="DUF3025"/>
</dbReference>
<reference evidence="1 2" key="1">
    <citation type="submission" date="2019-03" db="EMBL/GenBank/DDBJ databases">
        <title>Above-ground endophytic microbial communities from plants in different locations in the United States.</title>
        <authorList>
            <person name="Frank C."/>
        </authorList>
    </citation>
    <scope>NUCLEOTIDE SEQUENCE [LARGE SCALE GENOMIC DNA]</scope>
    <source>
        <strain evidence="1 2">LP_13_YM</strain>
    </source>
</reference>